<evidence type="ECO:0000313" key="8">
    <source>
        <dbReference type="EMBL" id="KFC78039.1"/>
    </source>
</evidence>
<dbReference type="FunFam" id="3.40.50.300:FF:000979">
    <property type="entry name" value="Ribose 1,5-bisphosphate phosphokinase PhnN"/>
    <property type="match status" value="1"/>
</dbReference>
<sequence length="195" mass="22085">MSRLVYLMGASGAGKDSLLDALRHDLPPNLMVAHRYITRPANAGSENHIALSQHEFSQRAERGLFALEWQAHDCHYAVGIEIDHWMQQGCNVVVNGSRAYLEQAMQRYGQRLIPVCLQVSEEVLRQRLEQRGRENSEQIHHRLQRAAQYANEMPAHCQRLENNGQLQQTLAGLLQLLAAPSTAFLYPISPQKVEP</sequence>
<dbReference type="NCBIfam" id="NF007485">
    <property type="entry name" value="PRK10078.1"/>
    <property type="match status" value="1"/>
</dbReference>
<dbReference type="SMART" id="SM00072">
    <property type="entry name" value="GuKc"/>
    <property type="match status" value="1"/>
</dbReference>
<dbReference type="GO" id="GO:0019634">
    <property type="term" value="P:organic phosphonate metabolic process"/>
    <property type="evidence" value="ECO:0007669"/>
    <property type="project" value="UniProtKB-UniRule"/>
</dbReference>
<evidence type="ECO:0000313" key="9">
    <source>
        <dbReference type="Proteomes" id="UP000028640"/>
    </source>
</evidence>
<dbReference type="GO" id="GO:0005524">
    <property type="term" value="F:ATP binding"/>
    <property type="evidence" value="ECO:0007669"/>
    <property type="project" value="UniProtKB-KW"/>
</dbReference>
<dbReference type="EC" id="2.7.4.23" evidence="6"/>
<dbReference type="STRING" id="910964.GEAM_4067"/>
<organism evidence="8 9">
    <name type="scientific">Ewingella americana (strain ATCC 33852 / DSM 4580 / CCUG 14506 / JCM 5911 / LMG 7869 / NCTC 12157 / CDC 1468-78)</name>
    <dbReference type="NCBI Taxonomy" id="910964"/>
    <lineage>
        <taxon>Bacteria</taxon>
        <taxon>Pseudomonadati</taxon>
        <taxon>Pseudomonadota</taxon>
        <taxon>Gammaproteobacteria</taxon>
        <taxon>Enterobacterales</taxon>
        <taxon>Yersiniaceae</taxon>
        <taxon>Ewingella</taxon>
    </lineage>
</organism>
<dbReference type="HAMAP" id="MF_00836">
    <property type="entry name" value="PhnN"/>
    <property type="match status" value="1"/>
</dbReference>
<evidence type="ECO:0000256" key="4">
    <source>
        <dbReference type="ARBA" id="ARBA00022741"/>
    </source>
</evidence>
<comment type="function">
    <text evidence="6">Catalyzes the phosphorylation of ribose 1,5-bisphosphate to 5-phospho-D-ribosyl alpha-1-diphosphate (PRPP).</text>
</comment>
<dbReference type="NCBIfam" id="TIGR02322">
    <property type="entry name" value="phosphon_PhnN"/>
    <property type="match status" value="1"/>
</dbReference>
<protein>
    <recommendedName>
        <fullName evidence="6">Ribose 1,5-bisphosphate phosphokinase PhnN</fullName>
        <ecNumber evidence="6">2.7.4.23</ecNumber>
    </recommendedName>
    <alternativeName>
        <fullName evidence="6">Ribose 1,5-bisphosphokinase</fullName>
    </alternativeName>
</protein>
<keyword evidence="8" id="KW-0418">Kinase</keyword>
<dbReference type="UniPathway" id="UPA00087">
    <property type="reaction ID" value="UER00175"/>
</dbReference>
<dbReference type="Proteomes" id="UP000028640">
    <property type="component" value="Unassembled WGS sequence"/>
</dbReference>
<dbReference type="Pfam" id="PF13238">
    <property type="entry name" value="AAA_18"/>
    <property type="match status" value="1"/>
</dbReference>
<dbReference type="eggNOG" id="COG3709">
    <property type="taxonomic scope" value="Bacteria"/>
</dbReference>
<keyword evidence="3 6" id="KW-0808">Transferase</keyword>
<keyword evidence="5 6" id="KW-0067">ATP-binding</keyword>
<dbReference type="InterPro" id="IPR012699">
    <property type="entry name" value="PhnN"/>
</dbReference>
<evidence type="ECO:0000256" key="1">
    <source>
        <dbReference type="ARBA" id="ARBA00000373"/>
    </source>
</evidence>
<dbReference type="SUPFAM" id="SSF52540">
    <property type="entry name" value="P-loop containing nucleoside triphosphate hydrolases"/>
    <property type="match status" value="1"/>
</dbReference>
<dbReference type="EMBL" id="JMPJ01000071">
    <property type="protein sequence ID" value="KFC78039.1"/>
    <property type="molecule type" value="Genomic_DNA"/>
</dbReference>
<dbReference type="PANTHER" id="PTHR23117">
    <property type="entry name" value="GUANYLATE KINASE-RELATED"/>
    <property type="match status" value="1"/>
</dbReference>
<dbReference type="Gene3D" id="3.40.50.300">
    <property type="entry name" value="P-loop containing nucleotide triphosphate hydrolases"/>
    <property type="match status" value="1"/>
</dbReference>
<accession>A0A085G2U4</accession>
<evidence type="ECO:0000256" key="3">
    <source>
        <dbReference type="ARBA" id="ARBA00022679"/>
    </source>
</evidence>
<evidence type="ECO:0000256" key="2">
    <source>
        <dbReference type="ARBA" id="ARBA00005069"/>
    </source>
</evidence>
<dbReference type="InterPro" id="IPR027417">
    <property type="entry name" value="P-loop_NTPase"/>
</dbReference>
<dbReference type="AlphaFoldDB" id="A0A085G2U4"/>
<reference evidence="8 9" key="1">
    <citation type="submission" date="2014-05" db="EMBL/GenBank/DDBJ databases">
        <title>ATOL: Assembling a taxonomically balanced genome-scale reconstruction of the evolutionary history of the Enterobacteriaceae.</title>
        <authorList>
            <person name="Plunkett G.III."/>
            <person name="Neeno-Eckwall E.C."/>
            <person name="Glasner J.D."/>
            <person name="Perna N.T."/>
        </authorList>
    </citation>
    <scope>NUCLEOTIDE SEQUENCE [LARGE SCALE GENOMIC DNA]</scope>
    <source>
        <strain evidence="8 9">ATCC 33852</strain>
    </source>
</reference>
<dbReference type="GO" id="GO:0006015">
    <property type="term" value="P:5-phosphoribose 1-diphosphate biosynthetic process"/>
    <property type="evidence" value="ECO:0007669"/>
    <property type="project" value="UniProtKB-UniRule"/>
</dbReference>
<evidence type="ECO:0000256" key="6">
    <source>
        <dbReference type="HAMAP-Rule" id="MF_00836"/>
    </source>
</evidence>
<proteinExistence type="inferred from homology"/>
<comment type="similarity">
    <text evidence="6">Belongs to the ribose 1,5-bisphosphokinase family.</text>
</comment>
<dbReference type="OrthoDB" id="341217at2"/>
<comment type="catalytic activity">
    <reaction evidence="1 6">
        <text>alpha-D-ribose 1,5-bisphosphate + ATP = 5-phospho-alpha-D-ribose 1-diphosphate + ADP</text>
        <dbReference type="Rhea" id="RHEA:20109"/>
        <dbReference type="ChEBI" id="CHEBI:30616"/>
        <dbReference type="ChEBI" id="CHEBI:58017"/>
        <dbReference type="ChEBI" id="CHEBI:68688"/>
        <dbReference type="ChEBI" id="CHEBI:456216"/>
        <dbReference type="EC" id="2.7.4.23"/>
    </reaction>
</comment>
<comment type="pathway">
    <text evidence="2 6">Metabolic intermediate biosynthesis; 5-phospho-alpha-D-ribose 1-diphosphate biosynthesis; 5-phospho-alpha-D-ribose 1-diphosphate from D-ribose 5-phosphate (route II): step 3/3.</text>
</comment>
<dbReference type="PANTHER" id="PTHR23117:SF8">
    <property type="entry name" value="RIBOSE 1,5-BISPHOSPHATE PHOSPHOKINASE PHNN"/>
    <property type="match status" value="1"/>
</dbReference>
<feature type="domain" description="Guanylate kinase/L-type calcium channel beta subunit" evidence="7">
    <location>
        <begin position="1"/>
        <end position="181"/>
    </location>
</feature>
<name>A0A085G2U4_EWIA3</name>
<dbReference type="InterPro" id="IPR008145">
    <property type="entry name" value="GK/Ca_channel_bsu"/>
</dbReference>
<comment type="caution">
    <text evidence="8">The sequence shown here is derived from an EMBL/GenBank/DDBJ whole genome shotgun (WGS) entry which is preliminary data.</text>
</comment>
<comment type="caution">
    <text evidence="6">Lacks conserved residue(s) required for the propagation of feature annotation.</text>
</comment>
<keyword evidence="4 6" id="KW-0547">Nucleotide-binding</keyword>
<dbReference type="RefSeq" id="WP_034795319.1">
    <property type="nucleotide sequence ID" value="NZ_JMPJ01000071.1"/>
</dbReference>
<dbReference type="GO" id="GO:0005829">
    <property type="term" value="C:cytosol"/>
    <property type="evidence" value="ECO:0007669"/>
    <property type="project" value="TreeGrafter"/>
</dbReference>
<dbReference type="GO" id="GO:0033863">
    <property type="term" value="F:ribose 1,5-bisphosphate phosphokinase activity"/>
    <property type="evidence" value="ECO:0007669"/>
    <property type="project" value="UniProtKB-UniRule"/>
</dbReference>
<evidence type="ECO:0000259" key="7">
    <source>
        <dbReference type="SMART" id="SM00072"/>
    </source>
</evidence>
<dbReference type="GeneID" id="78381194"/>
<evidence type="ECO:0000256" key="5">
    <source>
        <dbReference type="ARBA" id="ARBA00022840"/>
    </source>
</evidence>
<keyword evidence="9" id="KW-1185">Reference proteome</keyword>
<gene>
    <name evidence="6 8" type="primary">phnN</name>
    <name evidence="8" type="ORF">GEAM_4067</name>
</gene>